<dbReference type="EMBL" id="CM015728">
    <property type="protein sequence ID" value="KAF3702365.1"/>
    <property type="molecule type" value="Genomic_DNA"/>
</dbReference>
<organism evidence="1 2">
    <name type="scientific">Channa argus</name>
    <name type="common">Northern snakehead</name>
    <name type="synonym">Ophicephalus argus</name>
    <dbReference type="NCBI Taxonomy" id="215402"/>
    <lineage>
        <taxon>Eukaryota</taxon>
        <taxon>Metazoa</taxon>
        <taxon>Chordata</taxon>
        <taxon>Craniata</taxon>
        <taxon>Vertebrata</taxon>
        <taxon>Euteleostomi</taxon>
        <taxon>Actinopterygii</taxon>
        <taxon>Neopterygii</taxon>
        <taxon>Teleostei</taxon>
        <taxon>Neoteleostei</taxon>
        <taxon>Acanthomorphata</taxon>
        <taxon>Anabantaria</taxon>
        <taxon>Anabantiformes</taxon>
        <taxon>Channoidei</taxon>
        <taxon>Channidae</taxon>
        <taxon>Channa</taxon>
    </lineage>
</organism>
<sequence length="63" mass="7055">MKQRKYKTAAQHLLQEQDKGCGASLGVQTETPLALTTSNKKLEKPNAERLDLMKQEEGIISKK</sequence>
<gene>
    <name evidence="1" type="ORF">EXN66_Car018053</name>
</gene>
<dbReference type="AlphaFoldDB" id="A0A6G1QIJ0"/>
<proteinExistence type="predicted"/>
<reference evidence="1 2" key="1">
    <citation type="submission" date="2019-02" db="EMBL/GenBank/DDBJ databases">
        <title>Opniocepnalus argus genome.</title>
        <authorList>
            <person name="Zhou C."/>
            <person name="Xiao S."/>
        </authorList>
    </citation>
    <scope>NUCLEOTIDE SEQUENCE [LARGE SCALE GENOMIC DNA]</scope>
    <source>
        <strain evidence="1">OARG1902GOOAL</strain>
        <tissue evidence="1">Muscle</tissue>
    </source>
</reference>
<evidence type="ECO:0000313" key="1">
    <source>
        <dbReference type="EMBL" id="KAF3702365.1"/>
    </source>
</evidence>
<keyword evidence="2" id="KW-1185">Reference proteome</keyword>
<name>A0A6G1QIJ0_CHAAH</name>
<accession>A0A6G1QIJ0</accession>
<protein>
    <submittedName>
        <fullName evidence="1">Uncharacterized protein</fullName>
    </submittedName>
</protein>
<evidence type="ECO:0000313" key="2">
    <source>
        <dbReference type="Proteomes" id="UP000503349"/>
    </source>
</evidence>
<dbReference type="Proteomes" id="UP000503349">
    <property type="component" value="Chromosome 17"/>
</dbReference>
<reference evidence="2" key="2">
    <citation type="submission" date="2019-02" db="EMBL/GenBank/DDBJ databases">
        <title>Opniocepnalus argus Var Kimnra genome.</title>
        <authorList>
            <person name="Zhou C."/>
            <person name="Xiao S."/>
        </authorList>
    </citation>
    <scope>NUCLEOTIDE SEQUENCE [LARGE SCALE GENOMIC DNA]</scope>
</reference>